<dbReference type="OMA" id="YLFKHTH"/>
<accession>C1FYZ5</accession>
<dbReference type="InParanoid" id="C1FYZ5"/>
<dbReference type="GO" id="GO:0051015">
    <property type="term" value="F:actin filament binding"/>
    <property type="evidence" value="ECO:0007669"/>
    <property type="project" value="TreeGrafter"/>
</dbReference>
<name>C1FYZ5_PARBD</name>
<dbReference type="PROSITE" id="PS51263">
    <property type="entry name" value="ADF_H"/>
    <property type="match status" value="2"/>
</dbReference>
<evidence type="ECO:0000256" key="5">
    <source>
        <dbReference type="ARBA" id="ARBA00023203"/>
    </source>
</evidence>
<dbReference type="CDD" id="cd11284">
    <property type="entry name" value="ADF_Twf-C_like"/>
    <property type="match status" value="1"/>
</dbReference>
<feature type="region of interest" description="Disordered" evidence="8">
    <location>
        <begin position="329"/>
        <end position="352"/>
    </location>
</feature>
<evidence type="ECO:0000313" key="11">
    <source>
        <dbReference type="Proteomes" id="UP000001628"/>
    </source>
</evidence>
<dbReference type="GO" id="GO:0005884">
    <property type="term" value="C:actin filament"/>
    <property type="evidence" value="ECO:0007669"/>
    <property type="project" value="TreeGrafter"/>
</dbReference>
<feature type="domain" description="ADF-H" evidence="9">
    <location>
        <begin position="3"/>
        <end position="141"/>
    </location>
</feature>
<dbReference type="OrthoDB" id="10006997at2759"/>
<evidence type="ECO:0000256" key="4">
    <source>
        <dbReference type="ARBA" id="ARBA00022737"/>
    </source>
</evidence>
<evidence type="ECO:0000313" key="10">
    <source>
        <dbReference type="EMBL" id="EEH44732.2"/>
    </source>
</evidence>
<dbReference type="Pfam" id="PF00241">
    <property type="entry name" value="Cofilin_ADF"/>
    <property type="match status" value="2"/>
</dbReference>
<dbReference type="SUPFAM" id="SSF55753">
    <property type="entry name" value="Actin depolymerizing proteins"/>
    <property type="match status" value="2"/>
</dbReference>
<dbReference type="GO" id="GO:0005737">
    <property type="term" value="C:cytoplasm"/>
    <property type="evidence" value="ECO:0007669"/>
    <property type="project" value="TreeGrafter"/>
</dbReference>
<evidence type="ECO:0000256" key="7">
    <source>
        <dbReference type="ARBA" id="ARBA00038532"/>
    </source>
</evidence>
<dbReference type="AlphaFoldDB" id="C1FYZ5"/>
<keyword evidence="4" id="KW-0677">Repeat</keyword>
<dbReference type="Proteomes" id="UP000001628">
    <property type="component" value="Unassembled WGS sequence"/>
</dbReference>
<dbReference type="InterPro" id="IPR028458">
    <property type="entry name" value="Twinfilin"/>
</dbReference>
<dbReference type="KEGG" id="pbn:PADG_01021"/>
<dbReference type="GeneID" id="22580766"/>
<dbReference type="VEuPathDB" id="FungiDB:PADG_01021"/>
<dbReference type="FunCoup" id="C1FYZ5">
    <property type="interactions" value="372"/>
</dbReference>
<dbReference type="PANTHER" id="PTHR13759">
    <property type="entry name" value="TWINFILIN"/>
    <property type="match status" value="1"/>
</dbReference>
<sequence length="352" mass="38489">MQSGISASAELHDAFNSFTLTPSHFCLPVIISNESLVPLEPIPFPTSSSDNASQFFSSLPLLALHVQPKTPIYLIFRRTSGSSTLIAATYIPSASPVRAKTLYASSRATLTRELGSEKFVDSIFATDAEEILDEASWKERDADRNAAIGGIDEDGKAEARRNRLMGREERELDEVRKLEEQERSMGARRRDVGIGGTIGRENGNGELRINVGEGVKEALQRERASGTVIRLTIDVPTETLTLISAESNVEPALLASFISSSKAQYTFYNHPNPDAVIFIYTCPSGSQIKERLLHASSRNDVVRLAGLQGVDVAHKIEASEPEEITLASLSELVNPRKDTGPKAFARPRRPGR</sequence>
<dbReference type="eggNOG" id="KOG1747">
    <property type="taxonomic scope" value="Eukaryota"/>
</dbReference>
<gene>
    <name evidence="10" type="ORF">PADG_01021</name>
</gene>
<keyword evidence="11" id="KW-1185">Reference proteome</keyword>
<evidence type="ECO:0000256" key="2">
    <source>
        <dbReference type="ARBA" id="ARBA00009557"/>
    </source>
</evidence>
<organism evidence="10 11">
    <name type="scientific">Paracoccidioides brasiliensis (strain Pb18)</name>
    <dbReference type="NCBI Taxonomy" id="502780"/>
    <lineage>
        <taxon>Eukaryota</taxon>
        <taxon>Fungi</taxon>
        <taxon>Dikarya</taxon>
        <taxon>Ascomycota</taxon>
        <taxon>Pezizomycotina</taxon>
        <taxon>Eurotiomycetes</taxon>
        <taxon>Eurotiomycetidae</taxon>
        <taxon>Onygenales</taxon>
        <taxon>Ajellomycetaceae</taxon>
        <taxon>Paracoccidioides</taxon>
    </lineage>
</organism>
<feature type="domain" description="ADF-H" evidence="9">
    <location>
        <begin position="206"/>
        <end position="334"/>
    </location>
</feature>
<comment type="subcellular location">
    <subcellularLocation>
        <location evidence="1">Cytoplasm</location>
        <location evidence="1">Cytoskeleton</location>
    </subcellularLocation>
</comment>
<protein>
    <recommendedName>
        <fullName evidence="9">ADF-H domain-containing protein</fullName>
    </recommendedName>
</protein>
<dbReference type="CDD" id="cd11285">
    <property type="entry name" value="ADF_Twf-N_like"/>
    <property type="match status" value="1"/>
</dbReference>
<evidence type="ECO:0000256" key="6">
    <source>
        <dbReference type="ARBA" id="ARBA00023212"/>
    </source>
</evidence>
<reference evidence="10 11" key="1">
    <citation type="journal article" date="2011" name="PLoS Genet.">
        <title>Comparative genomic analysis of human fungal pathogens causing paracoccidioidomycosis.</title>
        <authorList>
            <person name="Desjardins C.A."/>
            <person name="Champion M.D."/>
            <person name="Holder J.W."/>
            <person name="Muszewska A."/>
            <person name="Goldberg J."/>
            <person name="Bailao A.M."/>
            <person name="Brigido M.M."/>
            <person name="Ferreira M.E."/>
            <person name="Garcia A.M."/>
            <person name="Grynberg M."/>
            <person name="Gujja S."/>
            <person name="Heiman D.I."/>
            <person name="Henn M.R."/>
            <person name="Kodira C.D."/>
            <person name="Leon-Narvaez H."/>
            <person name="Longo L.V."/>
            <person name="Ma L.J."/>
            <person name="Malavazi I."/>
            <person name="Matsuo A.L."/>
            <person name="Morais F.V."/>
            <person name="Pereira M."/>
            <person name="Rodriguez-Brito S."/>
            <person name="Sakthikumar S."/>
            <person name="Salem-Izacc S.M."/>
            <person name="Sykes S.M."/>
            <person name="Teixeira M.M."/>
            <person name="Vallejo M.C."/>
            <person name="Walter M.E."/>
            <person name="Yandava C."/>
            <person name="Young S."/>
            <person name="Zeng Q."/>
            <person name="Zucker J."/>
            <person name="Felipe M.S."/>
            <person name="Goldman G.H."/>
            <person name="Haas B.J."/>
            <person name="McEwen J.G."/>
            <person name="Nino-Vega G."/>
            <person name="Puccia R."/>
            <person name="San-Blas G."/>
            <person name="Soares C.M."/>
            <person name="Birren B.W."/>
            <person name="Cuomo C.A."/>
        </authorList>
    </citation>
    <scope>NUCLEOTIDE SEQUENCE [LARGE SCALE GENOMIC DNA]</scope>
    <source>
        <strain evidence="10 11">Pb18</strain>
    </source>
</reference>
<keyword evidence="3" id="KW-0963">Cytoplasm</keyword>
<evidence type="ECO:0000256" key="8">
    <source>
        <dbReference type="SAM" id="MobiDB-lite"/>
    </source>
</evidence>
<dbReference type="GO" id="GO:0030042">
    <property type="term" value="P:actin filament depolymerization"/>
    <property type="evidence" value="ECO:0007669"/>
    <property type="project" value="TreeGrafter"/>
</dbReference>
<comment type="similarity">
    <text evidence="2">Belongs to the actin-binding proteins ADF family. Twinfilin subfamily.</text>
</comment>
<dbReference type="PANTHER" id="PTHR13759:SF1">
    <property type="entry name" value="TWINFILIN"/>
    <property type="match status" value="1"/>
</dbReference>
<dbReference type="RefSeq" id="XP_010756089.1">
    <property type="nucleotide sequence ID" value="XM_010757787.1"/>
</dbReference>
<comment type="subunit">
    <text evidence="7">Interacts with G-actin; ADP-actin form.</text>
</comment>
<dbReference type="STRING" id="502780.C1FYZ5"/>
<proteinExistence type="inferred from homology"/>
<evidence type="ECO:0000256" key="3">
    <source>
        <dbReference type="ARBA" id="ARBA00022490"/>
    </source>
</evidence>
<keyword evidence="5" id="KW-0009">Actin-binding</keyword>
<dbReference type="GO" id="GO:0051016">
    <property type="term" value="P:barbed-end actin filament capping"/>
    <property type="evidence" value="ECO:0007669"/>
    <property type="project" value="TreeGrafter"/>
</dbReference>
<evidence type="ECO:0000256" key="1">
    <source>
        <dbReference type="ARBA" id="ARBA00004245"/>
    </source>
</evidence>
<evidence type="ECO:0000259" key="9">
    <source>
        <dbReference type="PROSITE" id="PS51263"/>
    </source>
</evidence>
<dbReference type="HOGENOM" id="CLU_031995_0_0_1"/>
<dbReference type="InterPro" id="IPR029006">
    <property type="entry name" value="ADF-H/Gelsolin-like_dom_sf"/>
</dbReference>
<keyword evidence="6" id="KW-0206">Cytoskeleton</keyword>
<dbReference type="GO" id="GO:0003785">
    <property type="term" value="F:actin monomer binding"/>
    <property type="evidence" value="ECO:0007669"/>
    <property type="project" value="TreeGrafter"/>
</dbReference>
<dbReference type="InterPro" id="IPR002108">
    <property type="entry name" value="ADF-H"/>
</dbReference>
<dbReference type="SMART" id="SM00102">
    <property type="entry name" value="ADF"/>
    <property type="match status" value="2"/>
</dbReference>
<dbReference type="EMBL" id="KN275957">
    <property type="protein sequence ID" value="EEH44732.2"/>
    <property type="molecule type" value="Genomic_DNA"/>
</dbReference>
<dbReference type="Gene3D" id="3.40.20.10">
    <property type="entry name" value="Severin"/>
    <property type="match status" value="2"/>
</dbReference>